<dbReference type="Gene3D" id="3.30.565.10">
    <property type="entry name" value="Histidine kinase-like ATPase, C-terminal domain"/>
    <property type="match status" value="1"/>
</dbReference>
<feature type="transmembrane region" description="Helical" evidence="4">
    <location>
        <begin position="125"/>
        <end position="145"/>
    </location>
</feature>
<reference evidence="6 7" key="1">
    <citation type="journal article" date="2015" name="Int. J. Syst. Evol. Microbiol.">
        <title>Micromonospora costi sp. nov., isolated from a leaf of Costus speciosus.</title>
        <authorList>
            <person name="Thawai C."/>
        </authorList>
    </citation>
    <scope>NUCLEOTIDE SEQUENCE [LARGE SCALE GENOMIC DNA]</scope>
    <source>
        <strain evidence="6 7">CS1-12</strain>
    </source>
</reference>
<accession>A0A3B0A713</accession>
<gene>
    <name evidence="6" type="ORF">D7193_16165</name>
</gene>
<dbReference type="CDD" id="cd16917">
    <property type="entry name" value="HATPase_UhpB-NarQ-NarX-like"/>
    <property type="match status" value="1"/>
</dbReference>
<evidence type="ECO:0000256" key="1">
    <source>
        <dbReference type="ARBA" id="ARBA00022679"/>
    </source>
</evidence>
<organism evidence="6 7">
    <name type="scientific">Micromonospora costi</name>
    <dbReference type="NCBI Taxonomy" id="1530042"/>
    <lineage>
        <taxon>Bacteria</taxon>
        <taxon>Bacillati</taxon>
        <taxon>Actinomycetota</taxon>
        <taxon>Actinomycetes</taxon>
        <taxon>Micromonosporales</taxon>
        <taxon>Micromonosporaceae</taxon>
        <taxon>Micromonospora</taxon>
    </lineage>
</organism>
<protein>
    <submittedName>
        <fullName evidence="6">Sensor histidine kinase</fullName>
    </submittedName>
</protein>
<dbReference type="Gene3D" id="1.20.5.1930">
    <property type="match status" value="1"/>
</dbReference>
<dbReference type="GO" id="GO:0016020">
    <property type="term" value="C:membrane"/>
    <property type="evidence" value="ECO:0007669"/>
    <property type="project" value="InterPro"/>
</dbReference>
<dbReference type="InterPro" id="IPR011712">
    <property type="entry name" value="Sig_transdc_His_kin_sub3_dim/P"/>
</dbReference>
<evidence type="ECO:0000313" key="6">
    <source>
        <dbReference type="EMBL" id="RKN56081.1"/>
    </source>
</evidence>
<dbReference type="GO" id="GO:0000155">
    <property type="term" value="F:phosphorelay sensor kinase activity"/>
    <property type="evidence" value="ECO:0007669"/>
    <property type="project" value="InterPro"/>
</dbReference>
<dbReference type="PANTHER" id="PTHR24421:SF63">
    <property type="entry name" value="SENSOR HISTIDINE KINASE DESK"/>
    <property type="match status" value="1"/>
</dbReference>
<dbReference type="InterPro" id="IPR036890">
    <property type="entry name" value="HATPase_C_sf"/>
</dbReference>
<dbReference type="GO" id="GO:0046983">
    <property type="term" value="F:protein dimerization activity"/>
    <property type="evidence" value="ECO:0007669"/>
    <property type="project" value="InterPro"/>
</dbReference>
<dbReference type="InterPro" id="IPR050482">
    <property type="entry name" value="Sensor_HK_TwoCompSys"/>
</dbReference>
<keyword evidence="4" id="KW-1133">Transmembrane helix</keyword>
<evidence type="ECO:0000313" key="7">
    <source>
        <dbReference type="Proteomes" id="UP000279968"/>
    </source>
</evidence>
<dbReference type="EMBL" id="RBAN01000002">
    <property type="protein sequence ID" value="RKN56081.1"/>
    <property type="molecule type" value="Genomic_DNA"/>
</dbReference>
<dbReference type="AlphaFoldDB" id="A0A3B0A713"/>
<keyword evidence="2 6" id="KW-0418">Kinase</keyword>
<evidence type="ECO:0000256" key="3">
    <source>
        <dbReference type="ARBA" id="ARBA00023012"/>
    </source>
</evidence>
<dbReference type="Proteomes" id="UP000279968">
    <property type="component" value="Unassembled WGS sequence"/>
</dbReference>
<keyword evidence="1" id="KW-0808">Transferase</keyword>
<evidence type="ECO:0000256" key="4">
    <source>
        <dbReference type="SAM" id="Phobius"/>
    </source>
</evidence>
<feature type="domain" description="Signal transduction histidine kinase subgroup 3 dimerisation and phosphoacceptor" evidence="5">
    <location>
        <begin position="193"/>
        <end position="257"/>
    </location>
</feature>
<dbReference type="PANTHER" id="PTHR24421">
    <property type="entry name" value="NITRATE/NITRITE SENSOR PROTEIN NARX-RELATED"/>
    <property type="match status" value="1"/>
</dbReference>
<keyword evidence="3" id="KW-0902">Two-component regulatory system</keyword>
<proteinExistence type="predicted"/>
<dbReference type="Pfam" id="PF07730">
    <property type="entry name" value="HisKA_3"/>
    <property type="match status" value="1"/>
</dbReference>
<name>A0A3B0A713_9ACTN</name>
<comment type="caution">
    <text evidence="6">The sequence shown here is derived from an EMBL/GenBank/DDBJ whole genome shotgun (WGS) entry which is preliminary data.</text>
</comment>
<evidence type="ECO:0000259" key="5">
    <source>
        <dbReference type="Pfam" id="PF07730"/>
    </source>
</evidence>
<evidence type="ECO:0000256" key="2">
    <source>
        <dbReference type="ARBA" id="ARBA00022777"/>
    </source>
</evidence>
<keyword evidence="7" id="KW-1185">Reference proteome</keyword>
<feature type="transmembrane region" description="Helical" evidence="4">
    <location>
        <begin position="20"/>
        <end position="41"/>
    </location>
</feature>
<keyword evidence="4" id="KW-0812">Transmembrane</keyword>
<dbReference type="SUPFAM" id="SSF55874">
    <property type="entry name" value="ATPase domain of HSP90 chaperone/DNA topoisomerase II/histidine kinase"/>
    <property type="match status" value="1"/>
</dbReference>
<feature type="transmembrane region" description="Helical" evidence="4">
    <location>
        <begin position="152"/>
        <end position="172"/>
    </location>
</feature>
<sequence length="381" mass="40445">MDPMDVSTGRLQPASRKWRLTGWLLAAVWLFFLNVPLGTALGQAEPWRRWLGVGALVTFGVAYVLLFEWARAHRQASRPIPRGRAVAKLVGLLALGLLSSFGTGADWMTTLVFVATAAVFLLPGWWALVVVALAAATPLLAGYLVPSWTGETTVFFAVLLASFAMFGVAALAQRNGELRAAQQEIGRLAVAEERARTARDLHDILGHSLTVVAIKAELAGRLVEVDPSRAAAEIAEVEHLARAALADVRRTVGAYRGVRLAEELAGARSALAAAGIAADLPAELPELPAERDQLFGWAVREGVTNVVRHSGARHCTIRVSPEAVEISDDGRGPTPDTAAAGHGLVGLRERAQRLDAAVVVGGRPRGRGFVLRVALSSAGAR</sequence>
<feature type="transmembrane region" description="Helical" evidence="4">
    <location>
        <begin position="47"/>
        <end position="66"/>
    </location>
</feature>
<feature type="transmembrane region" description="Helical" evidence="4">
    <location>
        <begin position="86"/>
        <end position="105"/>
    </location>
</feature>
<keyword evidence="4" id="KW-0472">Membrane</keyword>